<dbReference type="InterPro" id="IPR000641">
    <property type="entry name" value="CbxX/CfxQ"/>
</dbReference>
<feature type="compositionally biased region" description="Polar residues" evidence="4">
    <location>
        <begin position="512"/>
        <end position="523"/>
    </location>
</feature>
<dbReference type="CDD" id="cd00009">
    <property type="entry name" value="AAA"/>
    <property type="match status" value="2"/>
</dbReference>
<dbReference type="InterPro" id="IPR003959">
    <property type="entry name" value="ATPase_AAA_core"/>
</dbReference>
<evidence type="ECO:0000313" key="6">
    <source>
        <dbReference type="EMBL" id="SDP98216.1"/>
    </source>
</evidence>
<dbReference type="InterPro" id="IPR041627">
    <property type="entry name" value="AAA_lid_6"/>
</dbReference>
<sequence>MSRHVLTVDHDQGYRTITNALRDARDGTVISVSPGRYAESLDVTRSVTITAAGTSGVVEVNPPVGSAVRASAAEVQLIGLVLRGRDAETPALEVPGGQAVVEDCEIIGGAWTAVLVSDPGALTLRGCLVTNPGGVGVVVTSPSASAIEDCVVEHVGTAAIVIAERGDPLVRDCTLRDAKGNGIHATGTARGVVERCDISATERHGIALEEGSSTTIRDTAVRGTAAGVLLRTNASPVLEECHVSDTTGTGITVSGGAAPVLRRCRVTRTADAGIRVTGRSLGVFEECEVFDVNGAGIHVDEASNPVFTHTSVHGGTGPGLLVTDGAAPEFDGADVRDVAGAGMRVETTANPLLRRAVLASCGGSGVEVASDGRGRLEDCEIRDTGQNGLHVSDGGRPQATSSRVRSAGAAGVSVAPGGVASMRHCEVSGAGEDGVVVHDGGALMMAQSVVRDSNRHGVLVQVGGRAVLTGDRLTNNGKDGVHVDSADAVSVVNCGASGNSGSGLRVTERGNRTSVENLTSTANGDPDELPTGRQQAEPDDDNEVLRKLEALAGLTEVKRQVRTLVQLNRRAHRYGLHAPPDGRHLIFTGPPGTGKTTVARVYGGILAEFGILRSGHLVEVTRAELVAEAFEQALGGVLFIDDAHTLTSQHEAVRTLVELVERHRDDIVVIIAGSVPETAEFVAAEPGLAARFTRAIEFADCDTADLISIVENMATAHQCAVAAETRDALSVHFGRLQLGECFGNGHTARKVFDEMLERRALRLANDSAAASRELLPADVPGGAVVDGNSGAHAAAQAKLDAMIGLGTVKEVITSLISTARQRCAAGQPVSPIGHHLVFDGPPGTGKTAVARLYGELLAAIGVLRKGHLVEIACDELLGHYVGHSAQLTKDTFERARGGVLLVDEAYSTTPPTDDCCQEAAAALVRLMGGHSDDTVVVIASHSAVMREFLRTTPGLAAHFSRYVEFADYPTDDLVKIVHRMAVANGYECTADTVAALRGHFSTMPRGRRFGNARHAGQVLELMMSRQAGRLTNVANPTVQDLRLLLPGDLPRPAAP</sequence>
<dbReference type="PANTHER" id="PTHR43392:SF2">
    <property type="entry name" value="AAA-TYPE ATPASE FAMILY PROTEIN _ ANKYRIN REPEAT FAMILY PROTEIN"/>
    <property type="match status" value="1"/>
</dbReference>
<keyword evidence="7" id="KW-1185">Reference proteome</keyword>
<evidence type="ECO:0000256" key="3">
    <source>
        <dbReference type="ARBA" id="ARBA00022840"/>
    </source>
</evidence>
<dbReference type="SMART" id="SM00382">
    <property type="entry name" value="AAA"/>
    <property type="match status" value="2"/>
</dbReference>
<dbReference type="InterPro" id="IPR050773">
    <property type="entry name" value="CbxX/CfxQ_RuBisCO_ESX"/>
</dbReference>
<dbReference type="SMART" id="SM00710">
    <property type="entry name" value="PbH1"/>
    <property type="match status" value="17"/>
</dbReference>
<evidence type="ECO:0000256" key="2">
    <source>
        <dbReference type="ARBA" id="ARBA00022741"/>
    </source>
</evidence>
<dbReference type="GO" id="GO:0016887">
    <property type="term" value="F:ATP hydrolysis activity"/>
    <property type="evidence" value="ECO:0007669"/>
    <property type="project" value="InterPro"/>
</dbReference>
<dbReference type="InterPro" id="IPR012334">
    <property type="entry name" value="Pectin_lyas_fold"/>
</dbReference>
<keyword evidence="3" id="KW-0067">ATP-binding</keyword>
<dbReference type="Pfam" id="PF13229">
    <property type="entry name" value="Beta_helix"/>
    <property type="match status" value="2"/>
</dbReference>
<dbReference type="InterPro" id="IPR011050">
    <property type="entry name" value="Pectin_lyase_fold/virulence"/>
</dbReference>
<dbReference type="RefSeq" id="WP_090105452.1">
    <property type="nucleotide sequence ID" value="NZ_FNIX01000037.1"/>
</dbReference>
<proteinExistence type="inferred from homology"/>
<dbReference type="PANTHER" id="PTHR43392">
    <property type="entry name" value="AAA-TYPE ATPASE FAMILY PROTEIN / ANKYRIN REPEAT FAMILY PROTEIN"/>
    <property type="match status" value="1"/>
</dbReference>
<keyword evidence="2" id="KW-0547">Nucleotide-binding</keyword>
<dbReference type="AlphaFoldDB" id="A0A1H0X6Y4"/>
<dbReference type="OrthoDB" id="9806903at2"/>
<dbReference type="Pfam" id="PF00004">
    <property type="entry name" value="AAA"/>
    <property type="match status" value="2"/>
</dbReference>
<feature type="region of interest" description="Disordered" evidence="4">
    <location>
        <begin position="497"/>
        <end position="540"/>
    </location>
</feature>
<evidence type="ECO:0000256" key="1">
    <source>
        <dbReference type="ARBA" id="ARBA00010378"/>
    </source>
</evidence>
<organism evidence="6 7">
    <name type="scientific">Lentzea jiangxiensis</name>
    <dbReference type="NCBI Taxonomy" id="641025"/>
    <lineage>
        <taxon>Bacteria</taxon>
        <taxon>Bacillati</taxon>
        <taxon>Actinomycetota</taxon>
        <taxon>Actinomycetes</taxon>
        <taxon>Pseudonocardiales</taxon>
        <taxon>Pseudonocardiaceae</taxon>
        <taxon>Lentzea</taxon>
    </lineage>
</organism>
<dbReference type="SUPFAM" id="SSF52540">
    <property type="entry name" value="P-loop containing nucleoside triphosphate hydrolases"/>
    <property type="match status" value="2"/>
</dbReference>
<protein>
    <submittedName>
        <fullName evidence="6">AAA+-type ATPase, SpoVK/Ycf46/Vps4 family</fullName>
    </submittedName>
</protein>
<dbReference type="InterPro" id="IPR003593">
    <property type="entry name" value="AAA+_ATPase"/>
</dbReference>
<name>A0A1H0X6Y4_9PSEU</name>
<dbReference type="STRING" id="641025.SAMN05421507_1374"/>
<comment type="similarity">
    <text evidence="1">Belongs to the CbxX/CfxQ family.</text>
</comment>
<dbReference type="Gene3D" id="3.40.50.300">
    <property type="entry name" value="P-loop containing nucleotide triphosphate hydrolases"/>
    <property type="match status" value="2"/>
</dbReference>
<reference evidence="7" key="1">
    <citation type="submission" date="2016-10" db="EMBL/GenBank/DDBJ databases">
        <authorList>
            <person name="Varghese N."/>
            <person name="Submissions S."/>
        </authorList>
    </citation>
    <scope>NUCLEOTIDE SEQUENCE [LARGE SCALE GENOMIC DNA]</scope>
    <source>
        <strain evidence="7">CGMCC 4.6609</strain>
    </source>
</reference>
<dbReference type="Gene3D" id="2.160.20.10">
    <property type="entry name" value="Single-stranded right-handed beta-helix, Pectin lyase-like"/>
    <property type="match status" value="3"/>
</dbReference>
<evidence type="ECO:0000256" key="4">
    <source>
        <dbReference type="SAM" id="MobiDB-lite"/>
    </source>
</evidence>
<dbReference type="InterPro" id="IPR006626">
    <property type="entry name" value="PbH1"/>
</dbReference>
<evidence type="ECO:0000313" key="7">
    <source>
        <dbReference type="Proteomes" id="UP000199691"/>
    </source>
</evidence>
<feature type="domain" description="AAA+ ATPase" evidence="5">
    <location>
        <begin position="581"/>
        <end position="702"/>
    </location>
</feature>
<dbReference type="InterPro" id="IPR039448">
    <property type="entry name" value="Beta_helix"/>
</dbReference>
<accession>A0A1H0X6Y4</accession>
<dbReference type="Proteomes" id="UP000199691">
    <property type="component" value="Unassembled WGS sequence"/>
</dbReference>
<dbReference type="PRINTS" id="PR00819">
    <property type="entry name" value="CBXCFQXSUPER"/>
</dbReference>
<dbReference type="EMBL" id="FNIX01000037">
    <property type="protein sequence ID" value="SDP98216.1"/>
    <property type="molecule type" value="Genomic_DNA"/>
</dbReference>
<dbReference type="GO" id="GO:0005524">
    <property type="term" value="F:ATP binding"/>
    <property type="evidence" value="ECO:0007669"/>
    <property type="project" value="UniProtKB-KW"/>
</dbReference>
<dbReference type="InterPro" id="IPR027417">
    <property type="entry name" value="P-loop_NTPase"/>
</dbReference>
<gene>
    <name evidence="6" type="ORF">SAMN05421507_1374</name>
</gene>
<dbReference type="SUPFAM" id="SSF51126">
    <property type="entry name" value="Pectin lyase-like"/>
    <property type="match status" value="2"/>
</dbReference>
<evidence type="ECO:0000259" key="5">
    <source>
        <dbReference type="SMART" id="SM00382"/>
    </source>
</evidence>
<feature type="domain" description="AAA+ ATPase" evidence="5">
    <location>
        <begin position="832"/>
        <end position="970"/>
    </location>
</feature>
<dbReference type="Gene3D" id="1.10.8.60">
    <property type="match status" value="2"/>
</dbReference>
<dbReference type="Pfam" id="PF17866">
    <property type="entry name" value="AAA_lid_6"/>
    <property type="match status" value="2"/>
</dbReference>